<feature type="compositionally biased region" description="Basic residues" evidence="8">
    <location>
        <begin position="293"/>
        <end position="302"/>
    </location>
</feature>
<evidence type="ECO:0000313" key="10">
    <source>
        <dbReference type="EMBL" id="KAG7562487.1"/>
    </source>
</evidence>
<sequence length="321" mass="36412">MRQKRAKAYKRLMNLYSQNFGFRSPFQVLVGQDFLLEQANKQIDLAKMLSTCVQGECKPMITQCSVEALYKLGKDYQGVTNLAKTFERRRCNHREPIEEHLCIKDVVGETNKHRYILAVQHPRLRSQLRMIPGVPIAHFNDRGVLVMELPSDATMKQKDMLKEQLEHQAPLLDNIIGATESIEAVSTTMHKRRQGPKAPNPLSLRRKKDLPPTGRLSKKELAAQEAAKAQKDRGKKRVREEEDNELEEEADELPKRAAMADVSAEQEEVLSTHPEQAVEPLNKTGGENDGAQKKRKRKRRKKGTEEGEEEAAADAASDNND</sequence>
<evidence type="ECO:0000256" key="8">
    <source>
        <dbReference type="SAM" id="MobiDB-lite"/>
    </source>
</evidence>
<keyword evidence="11" id="KW-1185">Reference proteome</keyword>
<evidence type="ECO:0000259" key="9">
    <source>
        <dbReference type="Pfam" id="PF24779"/>
    </source>
</evidence>
<proteinExistence type="inferred from homology"/>
<evidence type="ECO:0000256" key="7">
    <source>
        <dbReference type="ARBA" id="ARBA00076388"/>
    </source>
</evidence>
<dbReference type="GO" id="GO:0006364">
    <property type="term" value="P:rRNA processing"/>
    <property type="evidence" value="ECO:0007669"/>
    <property type="project" value="UniProtKB-KW"/>
</dbReference>
<dbReference type="PANTHER" id="PTHR12416">
    <property type="entry name" value="RRNA-PROCESSING PROTEIN UTP23 HOMOLOG"/>
    <property type="match status" value="1"/>
</dbReference>
<feature type="region of interest" description="Disordered" evidence="8">
    <location>
        <begin position="186"/>
        <end position="321"/>
    </location>
</feature>
<evidence type="ECO:0000256" key="6">
    <source>
        <dbReference type="ARBA" id="ARBA00038503"/>
    </source>
</evidence>
<dbReference type="Gene3D" id="3.40.50.1010">
    <property type="entry name" value="5'-nuclease"/>
    <property type="match status" value="1"/>
</dbReference>
<evidence type="ECO:0000256" key="4">
    <source>
        <dbReference type="ARBA" id="ARBA00023242"/>
    </source>
</evidence>
<comment type="subcellular location">
    <subcellularLocation>
        <location evidence="1">Nucleus</location>
        <location evidence="1">Nucleolus</location>
    </subcellularLocation>
</comment>
<dbReference type="Pfam" id="PF04900">
    <property type="entry name" value="Fcf1"/>
    <property type="match status" value="1"/>
</dbReference>
<dbReference type="GO" id="GO:0032040">
    <property type="term" value="C:small-subunit processome"/>
    <property type="evidence" value="ECO:0007669"/>
    <property type="project" value="InterPro"/>
</dbReference>
<dbReference type="SUPFAM" id="SSF88723">
    <property type="entry name" value="PIN domain-like"/>
    <property type="match status" value="1"/>
</dbReference>
<evidence type="ECO:0000313" key="11">
    <source>
        <dbReference type="Proteomes" id="UP000812966"/>
    </source>
</evidence>
<dbReference type="AlphaFoldDB" id="A0A8K0NUB9"/>
<comment type="caution">
    <text evidence="10">The sequence shown here is derived from an EMBL/GenBank/DDBJ whole genome shotgun (WGS) entry which is preliminary data.</text>
</comment>
<dbReference type="Proteomes" id="UP000812966">
    <property type="component" value="Unassembled WGS sequence"/>
</dbReference>
<gene>
    <name evidence="10" type="ORF">FFLO_02066</name>
</gene>
<dbReference type="Pfam" id="PF24779">
    <property type="entry name" value="UTP23_sensor"/>
    <property type="match status" value="1"/>
</dbReference>
<dbReference type="EMBL" id="JABELV010000031">
    <property type="protein sequence ID" value="KAG7562487.1"/>
    <property type="molecule type" value="Genomic_DNA"/>
</dbReference>
<keyword evidence="3" id="KW-0698">rRNA processing</keyword>
<evidence type="ECO:0000256" key="2">
    <source>
        <dbReference type="ARBA" id="ARBA00022517"/>
    </source>
</evidence>
<dbReference type="InterPro" id="IPR029060">
    <property type="entry name" value="PIN-like_dom_sf"/>
</dbReference>
<organism evidence="10 11">
    <name type="scientific">Filobasidium floriforme</name>
    <dbReference type="NCBI Taxonomy" id="5210"/>
    <lineage>
        <taxon>Eukaryota</taxon>
        <taxon>Fungi</taxon>
        <taxon>Dikarya</taxon>
        <taxon>Basidiomycota</taxon>
        <taxon>Agaricomycotina</taxon>
        <taxon>Tremellomycetes</taxon>
        <taxon>Filobasidiales</taxon>
        <taxon>Filobasidiaceae</taxon>
        <taxon>Filobasidium</taxon>
    </lineage>
</organism>
<protein>
    <recommendedName>
        <fullName evidence="7">U three protein 23</fullName>
    </recommendedName>
</protein>
<evidence type="ECO:0000256" key="3">
    <source>
        <dbReference type="ARBA" id="ARBA00022552"/>
    </source>
</evidence>
<keyword evidence="4" id="KW-0539">Nucleus</keyword>
<evidence type="ECO:0000256" key="5">
    <source>
        <dbReference type="ARBA" id="ARBA00037300"/>
    </source>
</evidence>
<dbReference type="CDD" id="cd09865">
    <property type="entry name" value="PIN_ScUtp23p-like"/>
    <property type="match status" value="1"/>
</dbReference>
<dbReference type="InterPro" id="IPR057776">
    <property type="entry name" value="UTP23_sensor"/>
</dbReference>
<name>A0A8K0NUB9_9TREE</name>
<dbReference type="InterPro" id="IPR006984">
    <property type="entry name" value="Fcf1/UTP23"/>
</dbReference>
<feature type="compositionally biased region" description="Acidic residues" evidence="8">
    <location>
        <begin position="241"/>
        <end position="251"/>
    </location>
</feature>
<comment type="function">
    <text evidence="5">Involved in rRNA-processing and ribosome biogenesis.</text>
</comment>
<keyword evidence="2" id="KW-0690">Ribosome biogenesis</keyword>
<feature type="domain" description="UTP23 sensor motif region" evidence="9">
    <location>
        <begin position="191"/>
        <end position="203"/>
    </location>
</feature>
<dbReference type="FunFam" id="3.40.50.1010:FF:000006">
    <property type="entry name" value="rRNA-processing protein UTP23 homolog"/>
    <property type="match status" value="1"/>
</dbReference>
<evidence type="ECO:0000256" key="1">
    <source>
        <dbReference type="ARBA" id="ARBA00004604"/>
    </source>
</evidence>
<reference evidence="10" key="1">
    <citation type="submission" date="2020-04" db="EMBL/GenBank/DDBJ databases">
        <title>Analysis of mating type loci in Filobasidium floriforme.</title>
        <authorList>
            <person name="Nowrousian M."/>
        </authorList>
    </citation>
    <scope>NUCLEOTIDE SEQUENCE</scope>
    <source>
        <strain evidence="10">CBS 6242</strain>
    </source>
</reference>
<accession>A0A8K0NUB9</accession>
<comment type="similarity">
    <text evidence="6">Belongs to the UTP23/FCF1 family. UTP23 subfamily.</text>
</comment>
<feature type="compositionally biased region" description="Basic and acidic residues" evidence="8">
    <location>
        <begin position="217"/>
        <end position="232"/>
    </location>
</feature>